<evidence type="ECO:0000259" key="1">
    <source>
        <dbReference type="Pfam" id="PF13966"/>
    </source>
</evidence>
<evidence type="ECO:0000313" key="3">
    <source>
        <dbReference type="Proteomes" id="UP000596660"/>
    </source>
</evidence>
<reference evidence="2" key="2">
    <citation type="submission" date="2021-03" db="UniProtKB">
        <authorList>
            <consortium name="EnsemblPlants"/>
        </authorList>
    </citation>
    <scope>IDENTIFICATION</scope>
</reference>
<keyword evidence="3" id="KW-1185">Reference proteome</keyword>
<proteinExistence type="predicted"/>
<dbReference type="EnsemblPlants" id="AUR62014752-RA">
    <property type="protein sequence ID" value="AUR62014752-RA:cds"/>
    <property type="gene ID" value="AUR62014752"/>
</dbReference>
<dbReference type="PANTHER" id="PTHR36617">
    <property type="entry name" value="PROTEIN, PUTATIVE-RELATED"/>
    <property type="match status" value="1"/>
</dbReference>
<dbReference type="OMA" id="WHALVEC"/>
<organism evidence="2 3">
    <name type="scientific">Chenopodium quinoa</name>
    <name type="common">Quinoa</name>
    <dbReference type="NCBI Taxonomy" id="63459"/>
    <lineage>
        <taxon>Eukaryota</taxon>
        <taxon>Viridiplantae</taxon>
        <taxon>Streptophyta</taxon>
        <taxon>Embryophyta</taxon>
        <taxon>Tracheophyta</taxon>
        <taxon>Spermatophyta</taxon>
        <taxon>Magnoliopsida</taxon>
        <taxon>eudicotyledons</taxon>
        <taxon>Gunneridae</taxon>
        <taxon>Pentapetalae</taxon>
        <taxon>Caryophyllales</taxon>
        <taxon>Chenopodiaceae</taxon>
        <taxon>Chenopodioideae</taxon>
        <taxon>Atripliceae</taxon>
        <taxon>Chenopodium</taxon>
    </lineage>
</organism>
<reference evidence="2" key="1">
    <citation type="journal article" date="2017" name="Nature">
        <title>The genome of Chenopodium quinoa.</title>
        <authorList>
            <person name="Jarvis D.E."/>
            <person name="Ho Y.S."/>
            <person name="Lightfoot D.J."/>
            <person name="Schmoeckel S.M."/>
            <person name="Li B."/>
            <person name="Borm T.J.A."/>
            <person name="Ohyanagi H."/>
            <person name="Mineta K."/>
            <person name="Michell C.T."/>
            <person name="Saber N."/>
            <person name="Kharbatia N.M."/>
            <person name="Rupper R.R."/>
            <person name="Sharp A.R."/>
            <person name="Dally N."/>
            <person name="Boughton B.A."/>
            <person name="Woo Y.H."/>
            <person name="Gao G."/>
            <person name="Schijlen E.G.W.M."/>
            <person name="Guo X."/>
            <person name="Momin A.A."/>
            <person name="Negrao S."/>
            <person name="Al-Babili S."/>
            <person name="Gehring C."/>
            <person name="Roessner U."/>
            <person name="Jung C."/>
            <person name="Murphy K."/>
            <person name="Arold S.T."/>
            <person name="Gojobori T."/>
            <person name="van der Linden C.G."/>
            <person name="van Loo E.N."/>
            <person name="Jellen E.N."/>
            <person name="Maughan P.J."/>
            <person name="Tester M."/>
        </authorList>
    </citation>
    <scope>NUCLEOTIDE SEQUENCE [LARGE SCALE GENOMIC DNA]</scope>
    <source>
        <strain evidence="2">cv. PI 614886</strain>
    </source>
</reference>
<dbReference type="InterPro" id="IPR026960">
    <property type="entry name" value="RVT-Znf"/>
</dbReference>
<dbReference type="Proteomes" id="UP000596660">
    <property type="component" value="Unplaced"/>
</dbReference>
<accession>A0A803LLA5</accession>
<dbReference type="Gramene" id="AUR62014752-RA">
    <property type="protein sequence ID" value="AUR62014752-RA:cds"/>
    <property type="gene ID" value="AUR62014752"/>
</dbReference>
<dbReference type="AlphaFoldDB" id="A0A803LLA5"/>
<name>A0A803LLA5_CHEQI</name>
<sequence>MWGAKGLLRDGLAWRVGDGNSIRTWKDPWVMQEGKPLMLTMPMGADENMLVRELFLDGGREWDPAKVCSLVGEDIRAKILATPLPFSRQGDGVFWWQAKAGLYSVRSGYWLAKGGEGSELAGMPEDEVWKMVWRTRGPPKLLHFLWNAVKGNLAVKSRLVQRHIINEASCQICGHHVETIWHALVECDAAAAIWEHSELKSNLTDAP</sequence>
<dbReference type="PANTHER" id="PTHR36617:SF15">
    <property type="entry name" value="REVERSE TRANSCRIPTASE ZINC-BINDING DOMAIN-CONTAINING PROTEIN"/>
    <property type="match status" value="1"/>
</dbReference>
<protein>
    <recommendedName>
        <fullName evidence="1">Reverse transcriptase zinc-binding domain-containing protein</fullName>
    </recommendedName>
</protein>
<dbReference type="Pfam" id="PF13966">
    <property type="entry name" value="zf-RVT"/>
    <property type="match status" value="1"/>
</dbReference>
<feature type="domain" description="Reverse transcriptase zinc-binding" evidence="1">
    <location>
        <begin position="103"/>
        <end position="194"/>
    </location>
</feature>
<evidence type="ECO:0000313" key="2">
    <source>
        <dbReference type="EnsemblPlants" id="AUR62014752-RA:cds"/>
    </source>
</evidence>